<dbReference type="Proteomes" id="UP001161247">
    <property type="component" value="Chromosome 2"/>
</dbReference>
<gene>
    <name evidence="2" type="ORF">OLC1_LOCUS6090</name>
</gene>
<evidence type="ECO:0000259" key="1">
    <source>
        <dbReference type="Pfam" id="PF07734"/>
    </source>
</evidence>
<protein>
    <submittedName>
        <fullName evidence="2">OLC1v1030886C1</fullName>
    </submittedName>
</protein>
<dbReference type="Pfam" id="PF07734">
    <property type="entry name" value="FBA_1"/>
    <property type="match status" value="1"/>
</dbReference>
<dbReference type="EMBL" id="OX459119">
    <property type="protein sequence ID" value="CAI9095033.1"/>
    <property type="molecule type" value="Genomic_DNA"/>
</dbReference>
<dbReference type="NCBIfam" id="TIGR01640">
    <property type="entry name" value="F_box_assoc_1"/>
    <property type="match status" value="1"/>
</dbReference>
<accession>A0AAV1CJ11</accession>
<dbReference type="InterPro" id="IPR006527">
    <property type="entry name" value="F-box-assoc_dom_typ1"/>
</dbReference>
<dbReference type="PANTHER" id="PTHR31672">
    <property type="entry name" value="BNACNNG10540D PROTEIN"/>
    <property type="match status" value="1"/>
</dbReference>
<name>A0AAV1CJ11_OLDCO</name>
<feature type="domain" description="F-box associated beta-propeller type 1" evidence="1">
    <location>
        <begin position="41"/>
        <end position="285"/>
    </location>
</feature>
<evidence type="ECO:0000313" key="3">
    <source>
        <dbReference type="Proteomes" id="UP001161247"/>
    </source>
</evidence>
<proteinExistence type="predicted"/>
<dbReference type="InterPro" id="IPR017451">
    <property type="entry name" value="F-box-assoc_interact_dom"/>
</dbReference>
<reference evidence="2" key="1">
    <citation type="submission" date="2023-03" db="EMBL/GenBank/DDBJ databases">
        <authorList>
            <person name="Julca I."/>
        </authorList>
    </citation>
    <scope>NUCLEOTIDE SEQUENCE</scope>
</reference>
<dbReference type="InterPro" id="IPR050796">
    <property type="entry name" value="SCF_F-box_component"/>
</dbReference>
<organism evidence="2 3">
    <name type="scientific">Oldenlandia corymbosa var. corymbosa</name>
    <dbReference type="NCBI Taxonomy" id="529605"/>
    <lineage>
        <taxon>Eukaryota</taxon>
        <taxon>Viridiplantae</taxon>
        <taxon>Streptophyta</taxon>
        <taxon>Embryophyta</taxon>
        <taxon>Tracheophyta</taxon>
        <taxon>Spermatophyta</taxon>
        <taxon>Magnoliopsida</taxon>
        <taxon>eudicotyledons</taxon>
        <taxon>Gunneridae</taxon>
        <taxon>Pentapetalae</taxon>
        <taxon>asterids</taxon>
        <taxon>lamiids</taxon>
        <taxon>Gentianales</taxon>
        <taxon>Rubiaceae</taxon>
        <taxon>Rubioideae</taxon>
        <taxon>Spermacoceae</taxon>
        <taxon>Hedyotis-Oldenlandia complex</taxon>
        <taxon>Oldenlandia</taxon>
    </lineage>
</organism>
<sequence length="359" mass="40987">MVSKLWRAFIDSSGFLELHFRMSQLKASSDDGDHDNTTMIVVLIQEKFYTFYWDHISNSADVKVKQLQSPLSSYEGVVNLVSSCDGLLCLTYPERDKIIVWNPWIQEHLEIPPSPLKSSDQISDPVGFALGYDHANSDYKLVNWHWFEDLADDSVSSSCCSGLCVYIFKRNSWSRTGNLPFKLYTSYYQPALCAPLDGKLHWLAREGSEVTNCIITFDLSSEKLGKLTYPTFYGNDEELSVLNGCLYINCWQRLGEGFVVQFWIMEKYGVDSTWINICSVETPYQKFCHLVPIRYSKKRKELMLQLNGSKLEVYDLDNKSASNFTISDAVRCVPCTGSLISLRRVSESWGTLVSIESML</sequence>
<keyword evidence="3" id="KW-1185">Reference proteome</keyword>
<dbReference type="AlphaFoldDB" id="A0AAV1CJ11"/>
<dbReference type="PANTHER" id="PTHR31672:SF13">
    <property type="entry name" value="F-BOX PROTEIN CPR30-LIKE"/>
    <property type="match status" value="1"/>
</dbReference>
<evidence type="ECO:0000313" key="2">
    <source>
        <dbReference type="EMBL" id="CAI9095033.1"/>
    </source>
</evidence>